<dbReference type="InterPro" id="IPR001878">
    <property type="entry name" value="Znf_CCHC"/>
</dbReference>
<evidence type="ECO:0000259" key="3">
    <source>
        <dbReference type="PROSITE" id="PS50158"/>
    </source>
</evidence>
<protein>
    <submittedName>
        <fullName evidence="4">Gag-Pol polyprotein</fullName>
    </submittedName>
</protein>
<evidence type="ECO:0000313" key="4">
    <source>
        <dbReference type="EMBL" id="JAG38485.1"/>
    </source>
</evidence>
<dbReference type="GO" id="GO:0003676">
    <property type="term" value="F:nucleic acid binding"/>
    <property type="evidence" value="ECO:0007669"/>
    <property type="project" value="InterPro"/>
</dbReference>
<feature type="domain" description="CCHC-type" evidence="3">
    <location>
        <begin position="58"/>
        <end position="73"/>
    </location>
</feature>
<accession>A0A0A9Z9J4</accession>
<dbReference type="PROSITE" id="PS50158">
    <property type="entry name" value="ZF_CCHC"/>
    <property type="match status" value="1"/>
</dbReference>
<dbReference type="EMBL" id="GBHO01005119">
    <property type="protein sequence ID" value="JAG38485.1"/>
    <property type="molecule type" value="Transcribed_RNA"/>
</dbReference>
<dbReference type="Gene3D" id="4.10.60.10">
    <property type="entry name" value="Zinc finger, CCHC-type"/>
    <property type="match status" value="1"/>
</dbReference>
<feature type="non-terminal residue" evidence="4">
    <location>
        <position position="1"/>
    </location>
</feature>
<sequence length="110" mass="12202">HEPRFGNHKPISHNKVHAIEDSPKIESVSQPRQAVTAPTPHPQVKLSSSSGSRRPVICWNCRGSGHRFNDCRKPLGRFCLRCGTQDTTRATCPRCHQTNNQGNAQVGLPQ</sequence>
<evidence type="ECO:0000256" key="2">
    <source>
        <dbReference type="SAM" id="MobiDB-lite"/>
    </source>
</evidence>
<reference evidence="4" key="1">
    <citation type="journal article" date="2014" name="PLoS ONE">
        <title>Transcriptome-Based Identification of ABC Transporters in the Western Tarnished Plant Bug Lygus hesperus.</title>
        <authorList>
            <person name="Hull J.J."/>
            <person name="Chaney K."/>
            <person name="Geib S.M."/>
            <person name="Fabrick J.A."/>
            <person name="Brent C.S."/>
            <person name="Walsh D."/>
            <person name="Lavine L.C."/>
        </authorList>
    </citation>
    <scope>NUCLEOTIDE SEQUENCE</scope>
</reference>
<dbReference type="InterPro" id="IPR036875">
    <property type="entry name" value="Znf_CCHC_sf"/>
</dbReference>
<dbReference type="SUPFAM" id="SSF57756">
    <property type="entry name" value="Retrovirus zinc finger-like domains"/>
    <property type="match status" value="1"/>
</dbReference>
<evidence type="ECO:0000256" key="1">
    <source>
        <dbReference type="PROSITE-ProRule" id="PRU00047"/>
    </source>
</evidence>
<dbReference type="GO" id="GO:0008270">
    <property type="term" value="F:zinc ion binding"/>
    <property type="evidence" value="ECO:0007669"/>
    <property type="project" value="UniProtKB-KW"/>
</dbReference>
<feature type="region of interest" description="Disordered" evidence="2">
    <location>
        <begin position="21"/>
        <end position="52"/>
    </location>
</feature>
<reference evidence="4" key="2">
    <citation type="submission" date="2014-07" db="EMBL/GenBank/DDBJ databases">
        <authorList>
            <person name="Hull J."/>
        </authorList>
    </citation>
    <scope>NUCLEOTIDE SEQUENCE</scope>
</reference>
<keyword evidence="1" id="KW-0862">Zinc</keyword>
<organism evidence="4">
    <name type="scientific">Lygus hesperus</name>
    <name type="common">Western plant bug</name>
    <dbReference type="NCBI Taxonomy" id="30085"/>
    <lineage>
        <taxon>Eukaryota</taxon>
        <taxon>Metazoa</taxon>
        <taxon>Ecdysozoa</taxon>
        <taxon>Arthropoda</taxon>
        <taxon>Hexapoda</taxon>
        <taxon>Insecta</taxon>
        <taxon>Pterygota</taxon>
        <taxon>Neoptera</taxon>
        <taxon>Paraneoptera</taxon>
        <taxon>Hemiptera</taxon>
        <taxon>Heteroptera</taxon>
        <taxon>Panheteroptera</taxon>
        <taxon>Cimicomorpha</taxon>
        <taxon>Miridae</taxon>
        <taxon>Mirini</taxon>
        <taxon>Lygus</taxon>
    </lineage>
</organism>
<keyword evidence="1" id="KW-0863">Zinc-finger</keyword>
<dbReference type="AlphaFoldDB" id="A0A0A9Z9J4"/>
<gene>
    <name evidence="4" type="primary">gag-pol_64</name>
    <name evidence="4" type="ORF">CM83_103074</name>
</gene>
<name>A0A0A9Z9J4_LYGHE</name>
<keyword evidence="1" id="KW-0479">Metal-binding</keyword>
<proteinExistence type="predicted"/>